<feature type="region of interest" description="Disordered" evidence="5">
    <location>
        <begin position="322"/>
        <end position="341"/>
    </location>
</feature>
<keyword evidence="8" id="KW-1185">Reference proteome</keyword>
<evidence type="ECO:0000256" key="4">
    <source>
        <dbReference type="ARBA" id="ARBA00022840"/>
    </source>
</evidence>
<dbReference type="Proteomes" id="UP000501812">
    <property type="component" value="Chromosome"/>
</dbReference>
<organism evidence="7 8">
    <name type="scientific">Luteolibacter luteus</name>
    <dbReference type="NCBI Taxonomy" id="2728835"/>
    <lineage>
        <taxon>Bacteria</taxon>
        <taxon>Pseudomonadati</taxon>
        <taxon>Verrucomicrobiota</taxon>
        <taxon>Verrucomicrobiia</taxon>
        <taxon>Verrucomicrobiales</taxon>
        <taxon>Verrucomicrobiaceae</taxon>
        <taxon>Luteolibacter</taxon>
    </lineage>
</organism>
<evidence type="ECO:0000313" key="7">
    <source>
        <dbReference type="EMBL" id="QJE98747.1"/>
    </source>
</evidence>
<dbReference type="GO" id="GO:0016887">
    <property type="term" value="F:ATP hydrolysis activity"/>
    <property type="evidence" value="ECO:0007669"/>
    <property type="project" value="InterPro"/>
</dbReference>
<keyword evidence="4 7" id="KW-0067">ATP-binding</keyword>
<proteinExistence type="inferred from homology"/>
<dbReference type="SMART" id="SM00382">
    <property type="entry name" value="AAA"/>
    <property type="match status" value="1"/>
</dbReference>
<dbReference type="RefSeq" id="WP_169457234.1">
    <property type="nucleotide sequence ID" value="NZ_CP051774.1"/>
</dbReference>
<name>A0A858RNZ1_9BACT</name>
<dbReference type="EMBL" id="CP051774">
    <property type="protein sequence ID" value="QJE98747.1"/>
    <property type="molecule type" value="Genomic_DNA"/>
</dbReference>
<dbReference type="InterPro" id="IPR003439">
    <property type="entry name" value="ABC_transporter-like_ATP-bd"/>
</dbReference>
<dbReference type="Gene3D" id="3.40.50.300">
    <property type="entry name" value="P-loop containing nucleotide triphosphate hydrolases"/>
    <property type="match status" value="1"/>
</dbReference>
<gene>
    <name evidence="7" type="ORF">HHL09_24195</name>
</gene>
<dbReference type="GO" id="GO:0005524">
    <property type="term" value="F:ATP binding"/>
    <property type="evidence" value="ECO:0007669"/>
    <property type="project" value="UniProtKB-KW"/>
</dbReference>
<feature type="domain" description="ABC transporter" evidence="6">
    <location>
        <begin position="7"/>
        <end position="237"/>
    </location>
</feature>
<keyword evidence="2" id="KW-0813">Transport</keyword>
<protein>
    <submittedName>
        <fullName evidence="7">ABC transporter ATP-binding protein</fullName>
    </submittedName>
</protein>
<reference evidence="7 8" key="1">
    <citation type="submission" date="2020-04" db="EMBL/GenBank/DDBJ databases">
        <title>Luteolibacter sp. G-1-1-1 isolated from soil.</title>
        <authorList>
            <person name="Dahal R.H."/>
        </authorList>
    </citation>
    <scope>NUCLEOTIDE SEQUENCE [LARGE SCALE GENOMIC DNA]</scope>
    <source>
        <strain evidence="7 8">G-1-1-1</strain>
    </source>
</reference>
<evidence type="ECO:0000256" key="2">
    <source>
        <dbReference type="ARBA" id="ARBA00022448"/>
    </source>
</evidence>
<comment type="similarity">
    <text evidence="1">Belongs to the ABC transporter superfamily.</text>
</comment>
<dbReference type="PANTHER" id="PTHR43335:SF3">
    <property type="entry name" value="ABC TRANSPORTER"/>
    <property type="match status" value="1"/>
</dbReference>
<dbReference type="InterPro" id="IPR003593">
    <property type="entry name" value="AAA+_ATPase"/>
</dbReference>
<dbReference type="PROSITE" id="PS50893">
    <property type="entry name" value="ABC_TRANSPORTER_2"/>
    <property type="match status" value="1"/>
</dbReference>
<evidence type="ECO:0000256" key="5">
    <source>
        <dbReference type="SAM" id="MobiDB-lite"/>
    </source>
</evidence>
<evidence type="ECO:0000313" key="8">
    <source>
        <dbReference type="Proteomes" id="UP000501812"/>
    </source>
</evidence>
<sequence>MSEAPAIKVHNLYRYFGQLKAVNGISFEIPHGSVCGFVGANGAGKTTTMRILASLDYPTMGVAEICGINVVHHPEEVRRLIGWMPDHFGNYEHMTVLEYLDFYARAFGYHGKERKTRVQEVMEFTDLIPLADRFSNKLSKGMTQRLCLGRALLHDPQVLIMDEPAAGLDPKARVELKHLIRVLAQEGKTIFISSHILSELGEMCDSLLFVNGGRIVHHGDAETLKQGTDSAGGMLYDVQVLGDPQAVADWCVINPHVEFLESRKAGGRIRIETTDPARAAEVLARMVKDGVKITEFHKEQRNLEDAFIDMLGRIDRGEVALPAGPKQQQQLPAFTPPEIPN</sequence>
<keyword evidence="3" id="KW-0547">Nucleotide-binding</keyword>
<evidence type="ECO:0000256" key="3">
    <source>
        <dbReference type="ARBA" id="ARBA00022741"/>
    </source>
</evidence>
<accession>A0A858RNZ1</accession>
<dbReference type="InterPro" id="IPR027417">
    <property type="entry name" value="P-loop_NTPase"/>
</dbReference>
<dbReference type="SUPFAM" id="SSF52540">
    <property type="entry name" value="P-loop containing nucleoside triphosphate hydrolases"/>
    <property type="match status" value="1"/>
</dbReference>
<evidence type="ECO:0000259" key="6">
    <source>
        <dbReference type="PROSITE" id="PS50893"/>
    </source>
</evidence>
<dbReference type="Pfam" id="PF00005">
    <property type="entry name" value="ABC_tran"/>
    <property type="match status" value="1"/>
</dbReference>
<dbReference type="PANTHER" id="PTHR43335">
    <property type="entry name" value="ABC TRANSPORTER, ATP-BINDING PROTEIN"/>
    <property type="match status" value="1"/>
</dbReference>
<dbReference type="KEGG" id="luo:HHL09_24195"/>
<dbReference type="CDD" id="cd03230">
    <property type="entry name" value="ABC_DR_subfamily_A"/>
    <property type="match status" value="1"/>
</dbReference>
<evidence type="ECO:0000256" key="1">
    <source>
        <dbReference type="ARBA" id="ARBA00005417"/>
    </source>
</evidence>
<dbReference type="AlphaFoldDB" id="A0A858RNZ1"/>